<dbReference type="AlphaFoldDB" id="A0AAE1FTT7"/>
<gene>
    <name evidence="2" type="ORF">Pcinc_016375</name>
</gene>
<feature type="compositionally biased region" description="Low complexity" evidence="1">
    <location>
        <begin position="147"/>
        <end position="156"/>
    </location>
</feature>
<evidence type="ECO:0000313" key="2">
    <source>
        <dbReference type="EMBL" id="KAK3879032.1"/>
    </source>
</evidence>
<feature type="region of interest" description="Disordered" evidence="1">
    <location>
        <begin position="43"/>
        <end position="75"/>
    </location>
</feature>
<evidence type="ECO:0000313" key="3">
    <source>
        <dbReference type="Proteomes" id="UP001286313"/>
    </source>
</evidence>
<dbReference type="Proteomes" id="UP001286313">
    <property type="component" value="Unassembled WGS sequence"/>
</dbReference>
<keyword evidence="3" id="KW-1185">Reference proteome</keyword>
<proteinExistence type="predicted"/>
<dbReference type="EMBL" id="JAWQEG010001504">
    <property type="protein sequence ID" value="KAK3879032.1"/>
    <property type="molecule type" value="Genomic_DNA"/>
</dbReference>
<sequence>MTWEVPRTGFLHVASSPRLTHIFLALVQAFLKSAEESTELRASGGASCSSRTQGEQTSQACGSNPSTDQQSAWREQWRCPSVAILAPQPGTIHRAVKDWERRKEGVDKCHGRKEGSKRSKTSPRPTSVTPSLQQGEINTPPKKKKNPPNTLRKNLPQILPGPSTLAGAEEGVEERN</sequence>
<comment type="caution">
    <text evidence="2">The sequence shown here is derived from an EMBL/GenBank/DDBJ whole genome shotgun (WGS) entry which is preliminary data.</text>
</comment>
<organism evidence="2 3">
    <name type="scientific">Petrolisthes cinctipes</name>
    <name type="common">Flat porcelain crab</name>
    <dbReference type="NCBI Taxonomy" id="88211"/>
    <lineage>
        <taxon>Eukaryota</taxon>
        <taxon>Metazoa</taxon>
        <taxon>Ecdysozoa</taxon>
        <taxon>Arthropoda</taxon>
        <taxon>Crustacea</taxon>
        <taxon>Multicrustacea</taxon>
        <taxon>Malacostraca</taxon>
        <taxon>Eumalacostraca</taxon>
        <taxon>Eucarida</taxon>
        <taxon>Decapoda</taxon>
        <taxon>Pleocyemata</taxon>
        <taxon>Anomura</taxon>
        <taxon>Galatheoidea</taxon>
        <taxon>Porcellanidae</taxon>
        <taxon>Petrolisthes</taxon>
    </lineage>
</organism>
<name>A0AAE1FTT7_PETCI</name>
<feature type="region of interest" description="Disordered" evidence="1">
    <location>
        <begin position="87"/>
        <end position="176"/>
    </location>
</feature>
<accession>A0AAE1FTT7</accession>
<feature type="compositionally biased region" description="Polar residues" evidence="1">
    <location>
        <begin position="46"/>
        <end position="73"/>
    </location>
</feature>
<feature type="compositionally biased region" description="Polar residues" evidence="1">
    <location>
        <begin position="122"/>
        <end position="137"/>
    </location>
</feature>
<reference evidence="2" key="1">
    <citation type="submission" date="2023-10" db="EMBL/GenBank/DDBJ databases">
        <title>Genome assemblies of two species of porcelain crab, Petrolisthes cinctipes and Petrolisthes manimaculis (Anomura: Porcellanidae).</title>
        <authorList>
            <person name="Angst P."/>
        </authorList>
    </citation>
    <scope>NUCLEOTIDE SEQUENCE</scope>
    <source>
        <strain evidence="2">PB745_01</strain>
        <tissue evidence="2">Gill</tissue>
    </source>
</reference>
<feature type="compositionally biased region" description="Basic and acidic residues" evidence="1">
    <location>
        <begin position="95"/>
        <end position="117"/>
    </location>
</feature>
<evidence type="ECO:0000256" key="1">
    <source>
        <dbReference type="SAM" id="MobiDB-lite"/>
    </source>
</evidence>
<protein>
    <submittedName>
        <fullName evidence="2">Uncharacterized protein</fullName>
    </submittedName>
</protein>